<feature type="domain" description="F-box" evidence="2">
    <location>
        <begin position="8"/>
        <end position="47"/>
    </location>
</feature>
<evidence type="ECO:0000313" key="4">
    <source>
        <dbReference type="Proteomes" id="UP000816034"/>
    </source>
</evidence>
<dbReference type="InterPro" id="IPR036047">
    <property type="entry name" value="F-box-like_dom_sf"/>
</dbReference>
<dbReference type="EMBL" id="PYSW02000007">
    <property type="protein sequence ID" value="KAG2389562.1"/>
    <property type="molecule type" value="Genomic_DNA"/>
</dbReference>
<feature type="compositionally biased region" description="Acidic residues" evidence="1">
    <location>
        <begin position="71"/>
        <end position="92"/>
    </location>
</feature>
<name>A0AA88KV20_NAELO</name>
<proteinExistence type="predicted"/>
<sequence>MSSQFCSDTLLNILQFLDGPSVVQSCMTVSHLWHQCATSNILWHQLFDQVFHNSTFKWDKTQQENSSSDTESIETNDHDDEVNSDESGDDEENGKKRKGTATTTKGNKKKKLTIHSSLEQHQDGYWYHLFKRCFSMLPVLDVDHADLMKLALTDQRENISAITDVKLLHQIIFQLQEPTYEELPLVGSFKYYGISFEHDHVHLLLELCVILSVLYQGAGYCYWTDRVVMKAKSPNKTKRKSLQDIEERLVILPLAAFCMMILNEKATDQLTLTVDEDWCVSPLVSYTSELELYNHEDFCYFDLMKDCVEADGYDGLIFDGDHCSDWEWCPNLFQRSGLLFDYRKIKANYFENKDEVIVNVFQDAMDYYDN</sequence>
<dbReference type="AlphaFoldDB" id="A0AA88KV20"/>
<reference evidence="3 4" key="1">
    <citation type="journal article" date="2018" name="BMC Genomics">
        <title>The genome of Naegleria lovaniensis, the basis for a comparative approach to unravel pathogenicity factors of the human pathogenic amoeba N. fowleri.</title>
        <authorList>
            <person name="Liechti N."/>
            <person name="Schurch N."/>
            <person name="Bruggmann R."/>
            <person name="Wittwer M."/>
        </authorList>
    </citation>
    <scope>NUCLEOTIDE SEQUENCE [LARGE SCALE GENOMIC DNA]</scope>
    <source>
        <strain evidence="3 4">ATCC 30569</strain>
    </source>
</reference>
<dbReference type="Pfam" id="PF12937">
    <property type="entry name" value="F-box-like"/>
    <property type="match status" value="1"/>
</dbReference>
<dbReference type="InterPro" id="IPR001810">
    <property type="entry name" value="F-box_dom"/>
</dbReference>
<gene>
    <name evidence="3" type="ORF">C9374_014122</name>
</gene>
<accession>A0AA88KV20</accession>
<dbReference type="SUPFAM" id="SSF81383">
    <property type="entry name" value="F-box domain"/>
    <property type="match status" value="1"/>
</dbReference>
<dbReference type="Gene3D" id="1.20.1280.50">
    <property type="match status" value="1"/>
</dbReference>
<comment type="caution">
    <text evidence="3">The sequence shown here is derived from an EMBL/GenBank/DDBJ whole genome shotgun (WGS) entry which is preliminary data.</text>
</comment>
<evidence type="ECO:0000313" key="3">
    <source>
        <dbReference type="EMBL" id="KAG2389562.1"/>
    </source>
</evidence>
<keyword evidence="4" id="KW-1185">Reference proteome</keyword>
<evidence type="ECO:0000259" key="2">
    <source>
        <dbReference type="Pfam" id="PF12937"/>
    </source>
</evidence>
<dbReference type="GeneID" id="68106575"/>
<feature type="region of interest" description="Disordered" evidence="1">
    <location>
        <begin position="61"/>
        <end position="110"/>
    </location>
</feature>
<dbReference type="Proteomes" id="UP000816034">
    <property type="component" value="Unassembled WGS sequence"/>
</dbReference>
<protein>
    <recommendedName>
        <fullName evidence="2">F-box domain-containing protein</fullName>
    </recommendedName>
</protein>
<dbReference type="RefSeq" id="XP_044553554.1">
    <property type="nucleotide sequence ID" value="XM_044690075.1"/>
</dbReference>
<organism evidence="3 4">
    <name type="scientific">Naegleria lovaniensis</name>
    <name type="common">Amoeba</name>
    <dbReference type="NCBI Taxonomy" id="51637"/>
    <lineage>
        <taxon>Eukaryota</taxon>
        <taxon>Discoba</taxon>
        <taxon>Heterolobosea</taxon>
        <taxon>Tetramitia</taxon>
        <taxon>Eutetramitia</taxon>
        <taxon>Vahlkampfiidae</taxon>
        <taxon>Naegleria</taxon>
    </lineage>
</organism>
<evidence type="ECO:0000256" key="1">
    <source>
        <dbReference type="SAM" id="MobiDB-lite"/>
    </source>
</evidence>